<dbReference type="Gene3D" id="3.90.580.10">
    <property type="entry name" value="Zinc finger, CHC2-type domain"/>
    <property type="match status" value="1"/>
</dbReference>
<evidence type="ECO:0000313" key="17">
    <source>
        <dbReference type="Proteomes" id="UP000178851"/>
    </source>
</evidence>
<dbReference type="GO" id="GO:1990077">
    <property type="term" value="C:primosome complex"/>
    <property type="evidence" value="ECO:0007669"/>
    <property type="project" value="UniProtKB-KW"/>
</dbReference>
<evidence type="ECO:0000256" key="14">
    <source>
        <dbReference type="PIRSR" id="PIRSR002811-1"/>
    </source>
</evidence>
<dbReference type="GO" id="GO:0000428">
    <property type="term" value="C:DNA-directed RNA polymerase complex"/>
    <property type="evidence" value="ECO:0007669"/>
    <property type="project" value="UniProtKB-KW"/>
</dbReference>
<comment type="subunit">
    <text evidence="12">Monomer. Interacts with DnaB.</text>
</comment>
<proteinExistence type="inferred from homology"/>
<dbReference type="GO" id="GO:0008270">
    <property type="term" value="F:zinc ion binding"/>
    <property type="evidence" value="ECO:0007669"/>
    <property type="project" value="UniProtKB-UniRule"/>
</dbReference>
<dbReference type="GO" id="GO:0005737">
    <property type="term" value="C:cytoplasm"/>
    <property type="evidence" value="ECO:0007669"/>
    <property type="project" value="TreeGrafter"/>
</dbReference>
<dbReference type="InterPro" id="IPR006295">
    <property type="entry name" value="DNA_primase_DnaG"/>
</dbReference>
<dbReference type="Proteomes" id="UP000178851">
    <property type="component" value="Unassembled WGS sequence"/>
</dbReference>
<evidence type="ECO:0000256" key="2">
    <source>
        <dbReference type="ARBA" id="ARBA00022515"/>
    </source>
</evidence>
<keyword evidence="4 12" id="KW-0548">Nucleotidyltransferase</keyword>
<evidence type="ECO:0000313" key="16">
    <source>
        <dbReference type="EMBL" id="OGM26869.1"/>
    </source>
</evidence>
<keyword evidence="7 12" id="KW-0863">Zinc-finger</keyword>
<comment type="function">
    <text evidence="12 13">RNA polymerase that catalyzes the synthesis of short RNA molecules used as primers for DNA polymerase during DNA replication.</text>
</comment>
<dbReference type="PROSITE" id="PS50880">
    <property type="entry name" value="TOPRIM"/>
    <property type="match status" value="1"/>
</dbReference>
<dbReference type="InterPro" id="IPR034151">
    <property type="entry name" value="TOPRIM_DnaG_bac"/>
</dbReference>
<evidence type="ECO:0000259" key="15">
    <source>
        <dbReference type="PROSITE" id="PS50880"/>
    </source>
</evidence>
<comment type="caution">
    <text evidence="16">The sequence shown here is derived from an EMBL/GenBank/DDBJ whole genome shotgun (WGS) entry which is preliminary data.</text>
</comment>
<keyword evidence="6 12" id="KW-0479">Metal-binding</keyword>
<evidence type="ECO:0000256" key="5">
    <source>
        <dbReference type="ARBA" id="ARBA00022705"/>
    </source>
</evidence>
<sequence length="588" mass="66000">MADQVGEIKSKVDIVSIIGERITLQKAGRNFKALCPFHSEKTPSFMISPELQIYKCFGCMEAGDVITFLEKYEGMDFPEALKYLADRTGVKLKAFAGSGATEKEKLYEINALASKFYHYLLMNHKIGKPALDYLTHERGINLDSIKTFVLGFAPSNYSTLFDFLTKKRSFKKEDLEEAGLTSFSGKGTVDRFRNRIIFPLLDHRGNTVGLAGRILSGEDKNVAKYINSPETSVYHKGSLLYAINVTKQEIKKEGFIVIVEGELDAISSWQAGVKNITAIKGTAFTEDQARLVSRFTQNLVLALDSDLAGDAASRRSIVIADRLGLTVRVAKLGKYKDPDEAARADINEYKKSIVDAVNIWDFLIESVTSKLDLGSGQGVSDASKELIPILRMISDKIVQERYLKIVAARLNVSEEAVSEQLKNSIDKNQAPKIDVSPSISETKTRRDLLEELLLSLAFQSDLNILLKQKTQDLIKTPLAKRILTEFLKFREKTKEFEISTFAQNLPKELFDGFSKTIFVEIPEKIKDTQAFDKEVILVEKELKALDLKEKLSYSAKLISKFEEEGKSGELEKAKTRFRELSIKFSSKV</sequence>
<keyword evidence="9" id="KW-0460">Magnesium</keyword>
<dbReference type="NCBIfam" id="TIGR01391">
    <property type="entry name" value="dnaG"/>
    <property type="match status" value="1"/>
</dbReference>
<dbReference type="Gene3D" id="3.90.980.10">
    <property type="entry name" value="DNA primase, catalytic core, N-terminal domain"/>
    <property type="match status" value="1"/>
</dbReference>
<dbReference type="PANTHER" id="PTHR30313">
    <property type="entry name" value="DNA PRIMASE"/>
    <property type="match status" value="1"/>
</dbReference>
<dbReference type="InterPro" id="IPR036977">
    <property type="entry name" value="DNA_primase_Znf_CHC2"/>
</dbReference>
<dbReference type="GO" id="GO:0003677">
    <property type="term" value="F:DNA binding"/>
    <property type="evidence" value="ECO:0007669"/>
    <property type="project" value="UniProtKB-KW"/>
</dbReference>
<name>A0A1F7YJ06_9BACT</name>
<dbReference type="InterPro" id="IPR013264">
    <property type="entry name" value="DNAG_N"/>
</dbReference>
<evidence type="ECO:0000256" key="6">
    <source>
        <dbReference type="ARBA" id="ARBA00022723"/>
    </source>
</evidence>
<comment type="catalytic activity">
    <reaction evidence="12">
        <text>ssDNA + n NTP = ssDNA/pppN(pN)n-1 hybrid + (n-1) diphosphate.</text>
        <dbReference type="EC" id="2.7.7.101"/>
    </reaction>
</comment>
<evidence type="ECO:0000256" key="11">
    <source>
        <dbReference type="ARBA" id="ARBA00023163"/>
    </source>
</evidence>
<dbReference type="AlphaFoldDB" id="A0A1F7YJ06"/>
<dbReference type="EC" id="2.7.7.101" evidence="12"/>
<dbReference type="HAMAP" id="MF_00974">
    <property type="entry name" value="DNA_primase_DnaG"/>
    <property type="match status" value="1"/>
</dbReference>
<evidence type="ECO:0000256" key="3">
    <source>
        <dbReference type="ARBA" id="ARBA00022679"/>
    </source>
</evidence>
<dbReference type="Pfam" id="PF01807">
    <property type="entry name" value="Zn_ribbon_DnaG"/>
    <property type="match status" value="1"/>
</dbReference>
<evidence type="ECO:0000256" key="9">
    <source>
        <dbReference type="ARBA" id="ARBA00022842"/>
    </source>
</evidence>
<dbReference type="CDD" id="cd03364">
    <property type="entry name" value="TOPRIM_DnaG_primases"/>
    <property type="match status" value="1"/>
</dbReference>
<evidence type="ECO:0000256" key="13">
    <source>
        <dbReference type="PIRNR" id="PIRNR002811"/>
    </source>
</evidence>
<dbReference type="Pfam" id="PF08275">
    <property type="entry name" value="DNAG_N"/>
    <property type="match status" value="1"/>
</dbReference>
<keyword evidence="2 12" id="KW-0639">Primosome</keyword>
<dbReference type="InterPro" id="IPR006171">
    <property type="entry name" value="TOPRIM_dom"/>
</dbReference>
<gene>
    <name evidence="12" type="primary">dnaG</name>
    <name evidence="16" type="ORF">A2627_05650</name>
</gene>
<keyword evidence="8 12" id="KW-0862">Zinc</keyword>
<dbReference type="InterPro" id="IPR050219">
    <property type="entry name" value="DnaG_primase"/>
</dbReference>
<dbReference type="SUPFAM" id="SSF56731">
    <property type="entry name" value="DNA primase core"/>
    <property type="match status" value="1"/>
</dbReference>
<accession>A0A1F7YJ06</accession>
<keyword evidence="10 12" id="KW-0238">DNA-binding</keyword>
<keyword evidence="11 12" id="KW-0804">Transcription</keyword>
<comment type="cofactor">
    <cofactor evidence="12 13 14">
        <name>Zn(2+)</name>
        <dbReference type="ChEBI" id="CHEBI:29105"/>
    </cofactor>
    <text evidence="12 13 14">Binds 1 zinc ion per monomer.</text>
</comment>
<keyword evidence="3 12" id="KW-0808">Transferase</keyword>
<dbReference type="EMBL" id="MGGI01000010">
    <property type="protein sequence ID" value="OGM26869.1"/>
    <property type="molecule type" value="Genomic_DNA"/>
</dbReference>
<evidence type="ECO:0000256" key="1">
    <source>
        <dbReference type="ARBA" id="ARBA00022478"/>
    </source>
</evidence>
<evidence type="ECO:0000256" key="10">
    <source>
        <dbReference type="ARBA" id="ARBA00023125"/>
    </source>
</evidence>
<dbReference type="Pfam" id="PF10410">
    <property type="entry name" value="DnaB_bind"/>
    <property type="match status" value="1"/>
</dbReference>
<comment type="similarity">
    <text evidence="12 13">Belongs to the DnaG primase family.</text>
</comment>
<dbReference type="GO" id="GO:0006269">
    <property type="term" value="P:DNA replication, synthesis of primer"/>
    <property type="evidence" value="ECO:0007669"/>
    <property type="project" value="UniProtKB-UniRule"/>
</dbReference>
<dbReference type="GO" id="GO:0003899">
    <property type="term" value="F:DNA-directed RNA polymerase activity"/>
    <property type="evidence" value="ECO:0007669"/>
    <property type="project" value="UniProtKB-UniRule"/>
</dbReference>
<dbReference type="FunFam" id="3.90.580.10:FF:000001">
    <property type="entry name" value="DNA primase"/>
    <property type="match status" value="1"/>
</dbReference>
<evidence type="ECO:0000256" key="4">
    <source>
        <dbReference type="ARBA" id="ARBA00022695"/>
    </source>
</evidence>
<dbReference type="InterPro" id="IPR037068">
    <property type="entry name" value="DNA_primase_core_N_sf"/>
</dbReference>
<keyword evidence="1 12" id="KW-0240">DNA-directed RNA polymerase</keyword>
<evidence type="ECO:0000256" key="7">
    <source>
        <dbReference type="ARBA" id="ARBA00022771"/>
    </source>
</evidence>
<feature type="zinc finger region" description="CHC2-type" evidence="12 14">
    <location>
        <begin position="35"/>
        <end position="59"/>
    </location>
</feature>
<organism evidence="16 17">
    <name type="scientific">Candidatus Woesebacteria bacterium RIFCSPHIGHO2_01_FULL_39_28</name>
    <dbReference type="NCBI Taxonomy" id="1802496"/>
    <lineage>
        <taxon>Bacteria</taxon>
        <taxon>Candidatus Woeseibacteriota</taxon>
    </lineage>
</organism>
<reference evidence="16 17" key="1">
    <citation type="journal article" date="2016" name="Nat. Commun.">
        <title>Thousands of microbial genomes shed light on interconnected biogeochemical processes in an aquifer system.</title>
        <authorList>
            <person name="Anantharaman K."/>
            <person name="Brown C.T."/>
            <person name="Hug L.A."/>
            <person name="Sharon I."/>
            <person name="Castelle C.J."/>
            <person name="Probst A.J."/>
            <person name="Thomas B.C."/>
            <person name="Singh A."/>
            <person name="Wilkins M.J."/>
            <person name="Karaoz U."/>
            <person name="Brodie E.L."/>
            <person name="Williams K.H."/>
            <person name="Hubbard S.S."/>
            <person name="Banfield J.F."/>
        </authorList>
    </citation>
    <scope>NUCLEOTIDE SEQUENCE [LARGE SCALE GENOMIC DNA]</scope>
</reference>
<dbReference type="InterPro" id="IPR030846">
    <property type="entry name" value="DnaG_bac"/>
</dbReference>
<dbReference type="Gene3D" id="3.40.1360.10">
    <property type="match status" value="1"/>
</dbReference>
<keyword evidence="5 12" id="KW-0235">DNA replication</keyword>
<dbReference type="InterPro" id="IPR019475">
    <property type="entry name" value="DNA_primase_DnaB-bd"/>
</dbReference>
<evidence type="ECO:0000256" key="8">
    <source>
        <dbReference type="ARBA" id="ARBA00022833"/>
    </source>
</evidence>
<dbReference type="Pfam" id="PF13155">
    <property type="entry name" value="Toprim_2"/>
    <property type="match status" value="1"/>
</dbReference>
<feature type="domain" description="Toprim" evidence="15">
    <location>
        <begin position="254"/>
        <end position="335"/>
    </location>
</feature>
<dbReference type="PIRSF" id="PIRSF002811">
    <property type="entry name" value="DnaG"/>
    <property type="match status" value="1"/>
</dbReference>
<protein>
    <recommendedName>
        <fullName evidence="12 13">DNA primase</fullName>
        <ecNumber evidence="12">2.7.7.101</ecNumber>
    </recommendedName>
</protein>
<evidence type="ECO:0000256" key="12">
    <source>
        <dbReference type="HAMAP-Rule" id="MF_00974"/>
    </source>
</evidence>
<dbReference type="SUPFAM" id="SSF57783">
    <property type="entry name" value="Zinc beta-ribbon"/>
    <property type="match status" value="1"/>
</dbReference>
<dbReference type="InterPro" id="IPR002694">
    <property type="entry name" value="Znf_CHC2"/>
</dbReference>
<dbReference type="PANTHER" id="PTHR30313:SF2">
    <property type="entry name" value="DNA PRIMASE"/>
    <property type="match status" value="1"/>
</dbReference>
<dbReference type="SMART" id="SM00493">
    <property type="entry name" value="TOPRIM"/>
    <property type="match status" value="1"/>
</dbReference>
<dbReference type="SMART" id="SM00400">
    <property type="entry name" value="ZnF_CHCC"/>
    <property type="match status" value="1"/>
</dbReference>
<comment type="domain">
    <text evidence="12">Contains an N-terminal zinc-binding domain, a central core domain that contains the primase activity, and a C-terminal DnaB-binding domain.</text>
</comment>